<dbReference type="RefSeq" id="WP_345517999.1">
    <property type="nucleotide sequence ID" value="NZ_BAABKM010000001.1"/>
</dbReference>
<evidence type="ECO:0000256" key="1">
    <source>
        <dbReference type="SAM" id="SignalP"/>
    </source>
</evidence>
<feature type="domain" description="L,D-TPase catalytic" evidence="2">
    <location>
        <begin position="80"/>
        <end position="224"/>
    </location>
</feature>
<dbReference type="InterPro" id="IPR005490">
    <property type="entry name" value="LD_TPept_cat_dom"/>
</dbReference>
<evidence type="ECO:0000313" key="3">
    <source>
        <dbReference type="EMBL" id="GAA4689954.1"/>
    </source>
</evidence>
<dbReference type="PANTHER" id="PTHR38589:SF1">
    <property type="entry name" value="BLR0621 PROTEIN"/>
    <property type="match status" value="1"/>
</dbReference>
<dbReference type="Proteomes" id="UP001499974">
    <property type="component" value="Unassembled WGS sequence"/>
</dbReference>
<keyword evidence="1" id="KW-0732">Signal</keyword>
<dbReference type="EMBL" id="BAABKM010000001">
    <property type="protein sequence ID" value="GAA4689954.1"/>
    <property type="molecule type" value="Genomic_DNA"/>
</dbReference>
<dbReference type="Pfam" id="PF03734">
    <property type="entry name" value="YkuD"/>
    <property type="match status" value="1"/>
</dbReference>
<feature type="signal peptide" evidence="1">
    <location>
        <begin position="1"/>
        <end position="20"/>
    </location>
</feature>
<comment type="caution">
    <text evidence="3">The sequence shown here is derived from an EMBL/GenBank/DDBJ whole genome shotgun (WGS) entry which is preliminary data.</text>
</comment>
<proteinExistence type="predicted"/>
<sequence>MLARLGLLLAALVLVGTTSAVVPAVATAPAPRSAVPSWAADLPAGTTQVVRTVSSRKYCRKVWCTVTQAWERDDDGAWTKLREFRSSIGSRGWGKQREGDGRSPVGVYRIKVTFTTSRANPGLMPWRQRRATSIVSERAGRNYNTWLEVRGVTSGNRPSMRSGWVLDFNRVRLRPGVGPRPVPGKGSGIFYHTSKPGHAWAPTAGCTQVGRPSQMRWLLTWLRPEAHPRVVQDR</sequence>
<gene>
    <name evidence="3" type="ORF">GCM10023349_00260</name>
</gene>
<reference evidence="4" key="1">
    <citation type="journal article" date="2019" name="Int. J. Syst. Evol. Microbiol.">
        <title>The Global Catalogue of Microorganisms (GCM) 10K type strain sequencing project: providing services to taxonomists for standard genome sequencing and annotation.</title>
        <authorList>
            <consortium name="The Broad Institute Genomics Platform"/>
            <consortium name="The Broad Institute Genome Sequencing Center for Infectious Disease"/>
            <person name="Wu L."/>
            <person name="Ma J."/>
        </authorList>
    </citation>
    <scope>NUCLEOTIDE SEQUENCE [LARGE SCALE GENOMIC DNA]</scope>
    <source>
        <strain evidence="4">JCM 18531</strain>
    </source>
</reference>
<dbReference type="PANTHER" id="PTHR38589">
    <property type="entry name" value="BLR0621 PROTEIN"/>
    <property type="match status" value="1"/>
</dbReference>
<accession>A0ABP8WHH5</accession>
<organism evidence="3 4">
    <name type="scientific">Nocardioides conyzicola</name>
    <dbReference type="NCBI Taxonomy" id="1651781"/>
    <lineage>
        <taxon>Bacteria</taxon>
        <taxon>Bacillati</taxon>
        <taxon>Actinomycetota</taxon>
        <taxon>Actinomycetes</taxon>
        <taxon>Propionibacteriales</taxon>
        <taxon>Nocardioidaceae</taxon>
        <taxon>Nocardioides</taxon>
    </lineage>
</organism>
<keyword evidence="4" id="KW-1185">Reference proteome</keyword>
<protein>
    <recommendedName>
        <fullName evidence="2">L,D-TPase catalytic domain-containing protein</fullName>
    </recommendedName>
</protein>
<evidence type="ECO:0000259" key="2">
    <source>
        <dbReference type="Pfam" id="PF03734"/>
    </source>
</evidence>
<feature type="chain" id="PRO_5045791750" description="L,D-TPase catalytic domain-containing protein" evidence="1">
    <location>
        <begin position="21"/>
        <end position="234"/>
    </location>
</feature>
<name>A0ABP8WHH5_9ACTN</name>
<evidence type="ECO:0000313" key="4">
    <source>
        <dbReference type="Proteomes" id="UP001499974"/>
    </source>
</evidence>